<dbReference type="InterPro" id="IPR024664">
    <property type="entry name" value="Ara_Isoase_C"/>
</dbReference>
<dbReference type="Pfam" id="PF24856">
    <property type="entry name" value="AraA_central"/>
    <property type="match status" value="1"/>
</dbReference>
<feature type="domain" description="L-arabinose isomerase C-terminal" evidence="8">
    <location>
        <begin position="333"/>
        <end position="475"/>
    </location>
</feature>
<dbReference type="InterPro" id="IPR038583">
    <property type="entry name" value="AraA_N_sf"/>
</dbReference>
<evidence type="ECO:0000256" key="5">
    <source>
        <dbReference type="ARBA" id="ARBA00023277"/>
    </source>
</evidence>
<dbReference type="CDD" id="cd03557">
    <property type="entry name" value="L-arabinose_isomerase"/>
    <property type="match status" value="1"/>
</dbReference>
<proteinExistence type="inferred from homology"/>
<keyword evidence="5 6" id="KW-0119">Carbohydrate metabolism</keyword>
<evidence type="ECO:0000256" key="6">
    <source>
        <dbReference type="HAMAP-Rule" id="MF_00519"/>
    </source>
</evidence>
<dbReference type="GO" id="GO:0005829">
    <property type="term" value="C:cytosol"/>
    <property type="evidence" value="ECO:0007669"/>
    <property type="project" value="TreeGrafter"/>
</dbReference>
<keyword evidence="1 6" id="KW-0479">Metal-binding</keyword>
<protein>
    <recommendedName>
        <fullName evidence="6">L-arabinose isomerase</fullName>
        <ecNumber evidence="6">5.3.1.4</ecNumber>
    </recommendedName>
</protein>
<dbReference type="EMBL" id="BMQL01000022">
    <property type="protein sequence ID" value="GGR18879.1"/>
    <property type="molecule type" value="Genomic_DNA"/>
</dbReference>
<evidence type="ECO:0000259" key="9">
    <source>
        <dbReference type="Pfam" id="PF24856"/>
    </source>
</evidence>
<gene>
    <name evidence="6 10" type="primary">araA</name>
    <name evidence="10" type="ORF">GCM10008957_34420</name>
</gene>
<dbReference type="AlphaFoldDB" id="A0A918CDJ3"/>
<evidence type="ECO:0000313" key="10">
    <source>
        <dbReference type="EMBL" id="GGR18879.1"/>
    </source>
</evidence>
<evidence type="ECO:0000259" key="8">
    <source>
        <dbReference type="Pfam" id="PF11762"/>
    </source>
</evidence>
<comment type="function">
    <text evidence="6">Catalyzes the conversion of L-arabinose to L-ribulose.</text>
</comment>
<dbReference type="InterPro" id="IPR004216">
    <property type="entry name" value="Fuc/Ara_isomerase_C"/>
</dbReference>
<keyword evidence="4 6" id="KW-0413">Isomerase</keyword>
<feature type="domain" description="L-arabinose isomerase central" evidence="9">
    <location>
        <begin position="182"/>
        <end position="329"/>
    </location>
</feature>
<dbReference type="InterPro" id="IPR009015">
    <property type="entry name" value="Fucose_isomerase_N/cen_sf"/>
</dbReference>
<dbReference type="GO" id="GO:0008733">
    <property type="term" value="F:L-arabinose isomerase activity"/>
    <property type="evidence" value="ECO:0007669"/>
    <property type="project" value="UniProtKB-UniRule"/>
</dbReference>
<name>A0A918CDJ3_9DEIO</name>
<comment type="similarity">
    <text evidence="6">Belongs to the arabinose isomerase family.</text>
</comment>
<evidence type="ECO:0000256" key="3">
    <source>
        <dbReference type="ARBA" id="ARBA00023211"/>
    </source>
</evidence>
<evidence type="ECO:0000256" key="2">
    <source>
        <dbReference type="ARBA" id="ARBA00022935"/>
    </source>
</evidence>
<keyword evidence="3 6" id="KW-0464">Manganese</keyword>
<dbReference type="PANTHER" id="PTHR38464">
    <property type="entry name" value="L-ARABINOSE ISOMERASE"/>
    <property type="match status" value="1"/>
</dbReference>
<comment type="caution">
    <text evidence="10">The sequence shown here is derived from an EMBL/GenBank/DDBJ whole genome shotgun (WGS) entry which is preliminary data.</text>
</comment>
<dbReference type="HAMAP" id="MF_00519">
    <property type="entry name" value="Arabinose_Isome"/>
    <property type="match status" value="1"/>
</dbReference>
<dbReference type="SUPFAM" id="SSF50443">
    <property type="entry name" value="FucI/AraA C-terminal domain-like"/>
    <property type="match status" value="1"/>
</dbReference>
<dbReference type="InterPro" id="IPR055390">
    <property type="entry name" value="AraA_central"/>
</dbReference>
<feature type="binding site" evidence="6">
    <location>
        <position position="338"/>
    </location>
    <ligand>
        <name>Mn(2+)</name>
        <dbReference type="ChEBI" id="CHEBI:29035"/>
    </ligand>
</feature>
<dbReference type="SUPFAM" id="SSF53743">
    <property type="entry name" value="FucI/AraA N-terminal and middle domains"/>
    <property type="match status" value="1"/>
</dbReference>
<feature type="binding site" evidence="6">
    <location>
        <position position="355"/>
    </location>
    <ligand>
        <name>Mn(2+)</name>
        <dbReference type="ChEBI" id="CHEBI:29035"/>
    </ligand>
</feature>
<dbReference type="Pfam" id="PF11762">
    <property type="entry name" value="Arabinose_Iso_C"/>
    <property type="match status" value="1"/>
</dbReference>
<evidence type="ECO:0000259" key="7">
    <source>
        <dbReference type="Pfam" id="PF02610"/>
    </source>
</evidence>
<feature type="domain" description="L-arabinose isomerase N-terminal" evidence="7">
    <location>
        <begin position="14"/>
        <end position="179"/>
    </location>
</feature>
<feature type="binding site" evidence="6">
    <location>
        <position position="311"/>
    </location>
    <ligand>
        <name>Mn(2+)</name>
        <dbReference type="ChEBI" id="CHEBI:29035"/>
    </ligand>
</feature>
<reference evidence="10" key="2">
    <citation type="submission" date="2020-09" db="EMBL/GenBank/DDBJ databases">
        <authorList>
            <person name="Sun Q."/>
            <person name="Ohkuma M."/>
        </authorList>
    </citation>
    <scope>NUCLEOTIDE SEQUENCE</scope>
    <source>
        <strain evidence="10">JCM 31311</strain>
    </source>
</reference>
<dbReference type="Gene3D" id="3.40.50.10940">
    <property type="match status" value="1"/>
</dbReference>
<dbReference type="GO" id="GO:0019569">
    <property type="term" value="P:L-arabinose catabolic process to D-xylulose 5-phosphate"/>
    <property type="evidence" value="ECO:0007669"/>
    <property type="project" value="UniProtKB-UniRule"/>
</dbReference>
<dbReference type="PIRSF" id="PIRSF001478">
    <property type="entry name" value="L-ara_isomerase"/>
    <property type="match status" value="1"/>
</dbReference>
<dbReference type="EC" id="5.3.1.4" evidence="6"/>
<dbReference type="Proteomes" id="UP000603865">
    <property type="component" value="Unassembled WGS sequence"/>
</dbReference>
<comment type="catalytic activity">
    <reaction evidence="6">
        <text>beta-L-arabinopyranose = L-ribulose</text>
        <dbReference type="Rhea" id="RHEA:14821"/>
        <dbReference type="ChEBI" id="CHEBI:16880"/>
        <dbReference type="ChEBI" id="CHEBI:40886"/>
        <dbReference type="EC" id="5.3.1.4"/>
    </reaction>
</comment>
<dbReference type="NCBIfam" id="NF002795">
    <property type="entry name" value="PRK02929.1"/>
    <property type="match status" value="1"/>
</dbReference>
<keyword evidence="11" id="KW-1185">Reference proteome</keyword>
<dbReference type="Pfam" id="PF02610">
    <property type="entry name" value="AraA_N"/>
    <property type="match status" value="1"/>
</dbReference>
<accession>A0A918CDJ3</accession>
<dbReference type="GO" id="GO:0030145">
    <property type="term" value="F:manganese ion binding"/>
    <property type="evidence" value="ECO:0007669"/>
    <property type="project" value="UniProtKB-UniRule"/>
</dbReference>
<dbReference type="InterPro" id="IPR055389">
    <property type="entry name" value="AraA_N"/>
</dbReference>
<organism evidence="10 11">
    <name type="scientific">Deinococcus ruber</name>
    <dbReference type="NCBI Taxonomy" id="1848197"/>
    <lineage>
        <taxon>Bacteria</taxon>
        <taxon>Thermotogati</taxon>
        <taxon>Deinococcota</taxon>
        <taxon>Deinococci</taxon>
        <taxon>Deinococcales</taxon>
        <taxon>Deinococcaceae</taxon>
        <taxon>Deinococcus</taxon>
    </lineage>
</organism>
<sequence length="507" mass="55850">MNTPDLVHLRRPALWFVCGSQHLYGPEPLAQVADHARIIAAALDASSELPLKIVSKGVLTTSEEIRALCLAANADPDCAGLVLWMHTFSPSKMWIGGMVALQKPFVHLHTQYSRELPWDSIDMDYMNLNQSAHGDRETGSLHTRMRLERKVVVGHWSDPEVQQRLGVWARAAWAWNDWQGAKIARFGDNMRNVGITEGDKVSAELKLGYSVNTFAVGDLVERVDAVTDAEIDTLIQTYVDEYDVAAELLPGGEQHDSLRYGARLEAGMRAFLQGGGFVGFTDTFEDLHGLRQLPGLATQRLMAEGYGFGGEGDWKTAALVRAMKVMAHGLPGGTSFMEDYTYHLEPGNHLVLGSHMLEICPTIAASKPRVEVHPLGIGGKEDPVRLVFDANLGRAVNASLIDLGNRFRLIVNEVKSVEHPALPQLPVARSVWECLPDFKTACAAWIYAGGAHHTGYSYAVTTEHLEDFAAMANIELAVIDEGTQLRSFREGLRLNDLYYLLAQGLRA</sequence>
<comment type="cofactor">
    <cofactor evidence="6">
        <name>Mn(2+)</name>
        <dbReference type="ChEBI" id="CHEBI:29035"/>
    </cofactor>
    <text evidence="6">Binds 1 Mn(2+) ion per subunit.</text>
</comment>
<comment type="pathway">
    <text evidence="6">Carbohydrate degradation; L-arabinose degradation via L-ribulose; D-xylulose 5-phosphate from L-arabinose (bacterial route): step 1/3.</text>
</comment>
<keyword evidence="2 6" id="KW-0054">Arabinose catabolism</keyword>
<dbReference type="PANTHER" id="PTHR38464:SF1">
    <property type="entry name" value="L-ARABINOSE ISOMERASE"/>
    <property type="match status" value="1"/>
</dbReference>
<evidence type="ECO:0000256" key="1">
    <source>
        <dbReference type="ARBA" id="ARBA00022723"/>
    </source>
</evidence>
<feature type="binding site" evidence="6">
    <location>
        <position position="453"/>
    </location>
    <ligand>
        <name>Mn(2+)</name>
        <dbReference type="ChEBI" id="CHEBI:29035"/>
    </ligand>
</feature>
<evidence type="ECO:0000256" key="4">
    <source>
        <dbReference type="ARBA" id="ARBA00023235"/>
    </source>
</evidence>
<evidence type="ECO:0000313" key="11">
    <source>
        <dbReference type="Proteomes" id="UP000603865"/>
    </source>
</evidence>
<dbReference type="InterPro" id="IPR003762">
    <property type="entry name" value="Lara_isomerase"/>
</dbReference>
<dbReference type="RefSeq" id="WP_229776137.1">
    <property type="nucleotide sequence ID" value="NZ_BMQL01000022.1"/>
</dbReference>
<reference evidence="10" key="1">
    <citation type="journal article" date="2014" name="Int. J. Syst. Evol. Microbiol.">
        <title>Complete genome sequence of Corynebacterium casei LMG S-19264T (=DSM 44701T), isolated from a smear-ripened cheese.</title>
        <authorList>
            <consortium name="US DOE Joint Genome Institute (JGI-PGF)"/>
            <person name="Walter F."/>
            <person name="Albersmeier A."/>
            <person name="Kalinowski J."/>
            <person name="Ruckert C."/>
        </authorList>
    </citation>
    <scope>NUCLEOTIDE SEQUENCE</scope>
    <source>
        <strain evidence="10">JCM 31311</strain>
    </source>
</reference>